<reference evidence="1" key="1">
    <citation type="journal article" date="2023" name="Mol. Ecol. Resour.">
        <title>Chromosome-level genome assembly of a triploid poplar Populus alba 'Berolinensis'.</title>
        <authorList>
            <person name="Chen S."/>
            <person name="Yu Y."/>
            <person name="Wang X."/>
            <person name="Wang S."/>
            <person name="Zhang T."/>
            <person name="Zhou Y."/>
            <person name="He R."/>
            <person name="Meng N."/>
            <person name="Wang Y."/>
            <person name="Liu W."/>
            <person name="Liu Z."/>
            <person name="Liu J."/>
            <person name="Guo Q."/>
            <person name="Huang H."/>
            <person name="Sederoff R.R."/>
            <person name="Wang G."/>
            <person name="Qu G."/>
            <person name="Chen S."/>
        </authorList>
    </citation>
    <scope>NUCLEOTIDE SEQUENCE</scope>
    <source>
        <strain evidence="1">SC-2020</strain>
    </source>
</reference>
<sequence>MTGSVFIERLPDDLSVAFISLFYSYSEKAVFMQKELNSVKEQVIGFSCLNYQIQIGFQGLEVPLYRVLLLQLSKCMRSLFTCFLLDFNERQASKSNEVIRASFYLYSEFLPLQHCISVKASYLLDDGDLTAREYQVSTKVLPLIIVILSSTWLLKYQLMANKLHVMVNRPIL</sequence>
<accession>A0AAD6RCG9</accession>
<dbReference type="Proteomes" id="UP001164929">
    <property type="component" value="Chromosome 2"/>
</dbReference>
<evidence type="ECO:0000313" key="1">
    <source>
        <dbReference type="EMBL" id="KAJ7005860.1"/>
    </source>
</evidence>
<dbReference type="EMBL" id="JAQIZT010000002">
    <property type="protein sequence ID" value="KAJ7005860.1"/>
    <property type="molecule type" value="Genomic_DNA"/>
</dbReference>
<keyword evidence="2" id="KW-1185">Reference proteome</keyword>
<protein>
    <submittedName>
        <fullName evidence="1">Uncharacterized protein</fullName>
    </submittedName>
</protein>
<name>A0AAD6RCG9_9ROSI</name>
<proteinExistence type="predicted"/>
<dbReference type="AlphaFoldDB" id="A0AAD6RCG9"/>
<evidence type="ECO:0000313" key="2">
    <source>
        <dbReference type="Proteomes" id="UP001164929"/>
    </source>
</evidence>
<comment type="caution">
    <text evidence="1">The sequence shown here is derived from an EMBL/GenBank/DDBJ whole genome shotgun (WGS) entry which is preliminary data.</text>
</comment>
<organism evidence="1 2">
    <name type="scientific">Populus alba x Populus x berolinensis</name>
    <dbReference type="NCBI Taxonomy" id="444605"/>
    <lineage>
        <taxon>Eukaryota</taxon>
        <taxon>Viridiplantae</taxon>
        <taxon>Streptophyta</taxon>
        <taxon>Embryophyta</taxon>
        <taxon>Tracheophyta</taxon>
        <taxon>Spermatophyta</taxon>
        <taxon>Magnoliopsida</taxon>
        <taxon>eudicotyledons</taxon>
        <taxon>Gunneridae</taxon>
        <taxon>Pentapetalae</taxon>
        <taxon>rosids</taxon>
        <taxon>fabids</taxon>
        <taxon>Malpighiales</taxon>
        <taxon>Salicaceae</taxon>
        <taxon>Saliceae</taxon>
        <taxon>Populus</taxon>
    </lineage>
</organism>
<gene>
    <name evidence="1" type="ORF">NC653_005253</name>
</gene>